<dbReference type="PROSITE" id="PS50943">
    <property type="entry name" value="HTH_CROC1"/>
    <property type="match status" value="1"/>
</dbReference>
<name>A0A395JES8_9GAMM</name>
<dbReference type="Proteomes" id="UP000253083">
    <property type="component" value="Unassembled WGS sequence"/>
</dbReference>
<dbReference type="AlphaFoldDB" id="A0A395JES8"/>
<dbReference type="CDD" id="cd00093">
    <property type="entry name" value="HTH_XRE"/>
    <property type="match status" value="1"/>
</dbReference>
<dbReference type="EMBL" id="QNRT01000010">
    <property type="protein sequence ID" value="RBP47113.1"/>
    <property type="molecule type" value="Genomic_DNA"/>
</dbReference>
<dbReference type="GO" id="GO:0003677">
    <property type="term" value="F:DNA binding"/>
    <property type="evidence" value="ECO:0007669"/>
    <property type="project" value="InterPro"/>
</dbReference>
<proteinExistence type="predicted"/>
<dbReference type="SMART" id="SM00530">
    <property type="entry name" value="HTH_XRE"/>
    <property type="match status" value="1"/>
</dbReference>
<dbReference type="Pfam" id="PF01381">
    <property type="entry name" value="HTH_3"/>
    <property type="match status" value="1"/>
</dbReference>
<sequence>MIVRKLRLQRGWSQEHLATLTDLNVRTIQRIERGQPASLESRKSLAAVFAVDLATFDSEPLETEANGTTIQPKTNEATMQSESIQPNLTQAEPIPTVSKDEKHAIQYVKGLKEFYSHAFMFVFFAGVIIVTKGIDDAHTLWLLLGWAVGVVIHGLVAYEKINVFTANWERRLVEKKLGKRL</sequence>
<evidence type="ECO:0000259" key="2">
    <source>
        <dbReference type="PROSITE" id="PS50943"/>
    </source>
</evidence>
<dbReference type="Pfam" id="PF13239">
    <property type="entry name" value="2TM"/>
    <property type="match status" value="1"/>
</dbReference>
<feature type="domain" description="HTH cro/C1-type" evidence="2">
    <location>
        <begin position="3"/>
        <end position="56"/>
    </location>
</feature>
<organism evidence="3 4">
    <name type="scientific">Arenicella xantha</name>
    <dbReference type="NCBI Taxonomy" id="644221"/>
    <lineage>
        <taxon>Bacteria</taxon>
        <taxon>Pseudomonadati</taxon>
        <taxon>Pseudomonadota</taxon>
        <taxon>Gammaproteobacteria</taxon>
        <taxon>Arenicellales</taxon>
        <taxon>Arenicellaceae</taxon>
        <taxon>Arenicella</taxon>
    </lineage>
</organism>
<dbReference type="RefSeq" id="WP_113955995.1">
    <property type="nucleotide sequence ID" value="NZ_QNRT01000010.1"/>
</dbReference>
<dbReference type="SUPFAM" id="SSF47413">
    <property type="entry name" value="lambda repressor-like DNA-binding domains"/>
    <property type="match status" value="1"/>
</dbReference>
<evidence type="ECO:0000313" key="3">
    <source>
        <dbReference type="EMBL" id="RBP47113.1"/>
    </source>
</evidence>
<keyword evidence="4" id="KW-1185">Reference proteome</keyword>
<comment type="caution">
    <text evidence="3">The sequence shown here is derived from an EMBL/GenBank/DDBJ whole genome shotgun (WGS) entry which is preliminary data.</text>
</comment>
<dbReference type="InterPro" id="IPR010982">
    <property type="entry name" value="Lambda_DNA-bd_dom_sf"/>
</dbReference>
<dbReference type="InterPro" id="IPR025698">
    <property type="entry name" value="2TM_dom"/>
</dbReference>
<accession>A0A395JES8</accession>
<dbReference type="OrthoDB" id="21915at2"/>
<dbReference type="InParanoid" id="A0A395JES8"/>
<keyword evidence="1" id="KW-0812">Transmembrane</keyword>
<dbReference type="InterPro" id="IPR001387">
    <property type="entry name" value="Cro/C1-type_HTH"/>
</dbReference>
<keyword evidence="1" id="KW-0472">Membrane</keyword>
<feature type="transmembrane region" description="Helical" evidence="1">
    <location>
        <begin position="114"/>
        <end position="134"/>
    </location>
</feature>
<evidence type="ECO:0000256" key="1">
    <source>
        <dbReference type="SAM" id="Phobius"/>
    </source>
</evidence>
<feature type="transmembrane region" description="Helical" evidence="1">
    <location>
        <begin position="140"/>
        <end position="158"/>
    </location>
</feature>
<dbReference type="Gene3D" id="1.10.260.40">
    <property type="entry name" value="lambda repressor-like DNA-binding domains"/>
    <property type="match status" value="1"/>
</dbReference>
<keyword evidence="1" id="KW-1133">Transmembrane helix</keyword>
<reference evidence="3 4" key="1">
    <citation type="submission" date="2018-06" db="EMBL/GenBank/DDBJ databases">
        <title>Genomic Encyclopedia of Type Strains, Phase IV (KMG-IV): sequencing the most valuable type-strain genomes for metagenomic binning, comparative biology and taxonomic classification.</title>
        <authorList>
            <person name="Goeker M."/>
        </authorList>
    </citation>
    <scope>NUCLEOTIDE SEQUENCE [LARGE SCALE GENOMIC DNA]</scope>
    <source>
        <strain evidence="3 4">DSM 24032</strain>
    </source>
</reference>
<gene>
    <name evidence="3" type="ORF">DFR28_11076</name>
</gene>
<protein>
    <submittedName>
        <fullName evidence="3">Helix-turn-helix protein</fullName>
    </submittedName>
</protein>
<evidence type="ECO:0000313" key="4">
    <source>
        <dbReference type="Proteomes" id="UP000253083"/>
    </source>
</evidence>